<dbReference type="InterPro" id="IPR013818">
    <property type="entry name" value="Lipase"/>
</dbReference>
<proteinExistence type="inferred from homology"/>
<dbReference type="PRINTS" id="PR00821">
    <property type="entry name" value="TAGLIPASE"/>
</dbReference>
<evidence type="ECO:0000259" key="6">
    <source>
        <dbReference type="Pfam" id="PF00151"/>
    </source>
</evidence>
<dbReference type="SUPFAM" id="SSF53474">
    <property type="entry name" value="alpha/beta-Hydrolases"/>
    <property type="match status" value="1"/>
</dbReference>
<evidence type="ECO:0000256" key="2">
    <source>
        <dbReference type="ARBA" id="ARBA00010701"/>
    </source>
</evidence>
<evidence type="ECO:0000256" key="5">
    <source>
        <dbReference type="SAM" id="SignalP"/>
    </source>
</evidence>
<dbReference type="Pfam" id="PF00151">
    <property type="entry name" value="Lipase"/>
    <property type="match status" value="1"/>
</dbReference>
<dbReference type="InterPro" id="IPR033906">
    <property type="entry name" value="Lipase_N"/>
</dbReference>
<dbReference type="Proteomes" id="UP001075354">
    <property type="component" value="Chromosome 16"/>
</dbReference>
<feature type="signal peptide" evidence="5">
    <location>
        <begin position="1"/>
        <end position="21"/>
    </location>
</feature>
<keyword evidence="5" id="KW-0732">Signal</keyword>
<comment type="caution">
    <text evidence="7">The sequence shown here is derived from an EMBL/GenBank/DDBJ whole genome shotgun (WGS) entry which is preliminary data.</text>
</comment>
<reference evidence="7" key="1">
    <citation type="submission" date="2022-12" db="EMBL/GenBank/DDBJ databases">
        <title>Chromosome-level genome assembly of the bean flower thrips Megalurothrips usitatus.</title>
        <authorList>
            <person name="Ma L."/>
            <person name="Liu Q."/>
            <person name="Li H."/>
            <person name="Cai W."/>
        </authorList>
    </citation>
    <scope>NUCLEOTIDE SEQUENCE</scope>
    <source>
        <strain evidence="7">Cailab_2022a</strain>
    </source>
</reference>
<dbReference type="EMBL" id="JAPTSV010000016">
    <property type="protein sequence ID" value="KAJ1519466.1"/>
    <property type="molecule type" value="Genomic_DNA"/>
</dbReference>
<dbReference type="GO" id="GO:0016042">
    <property type="term" value="P:lipid catabolic process"/>
    <property type="evidence" value="ECO:0007669"/>
    <property type="project" value="TreeGrafter"/>
</dbReference>
<dbReference type="PANTHER" id="PTHR11610">
    <property type="entry name" value="LIPASE"/>
    <property type="match status" value="1"/>
</dbReference>
<keyword evidence="3" id="KW-0964">Secreted</keyword>
<feature type="domain" description="Lipase" evidence="6">
    <location>
        <begin position="33"/>
        <end position="276"/>
    </location>
</feature>
<evidence type="ECO:0000313" key="8">
    <source>
        <dbReference type="Proteomes" id="UP001075354"/>
    </source>
</evidence>
<dbReference type="Gene3D" id="3.40.50.1820">
    <property type="entry name" value="alpha/beta hydrolase"/>
    <property type="match status" value="1"/>
</dbReference>
<protein>
    <recommendedName>
        <fullName evidence="6">Lipase domain-containing protein</fullName>
    </recommendedName>
</protein>
<sequence>MRAALAVALLALLCAAAAVQARLLPWGHHDEDEKAAETVLFSLYTQDNPNDADAESLSVADIRDGASFQRFNPRRPTKILVHGWRGSVWRTAELKDALLGKHDLNVILVNWRAVDTIVYPVAAARVKVVAVQLAHVVQHLVDKQGLEGRDLHLVGHSLGAHTAGLASLHLREDTVIARITGLDPAGPLFKDGRTNRLDASHADFVDVIHTCANVFGYRDAIGHVDFYPNGGTAFQPGCLVPDLTTGKCSHNRAYLLFNESILLNSTFLAYRGRDADHPCEDVDTDGEPVVMGLDTPTRSYLMRSARGVYCLSTRPESPFGYGEDMPPATPSEPSLFQKAVMKYLFRHF</sequence>
<dbReference type="AlphaFoldDB" id="A0AAV7X4P3"/>
<dbReference type="GO" id="GO:0016298">
    <property type="term" value="F:lipase activity"/>
    <property type="evidence" value="ECO:0007669"/>
    <property type="project" value="InterPro"/>
</dbReference>
<gene>
    <name evidence="7" type="ORF">ONE63_004752</name>
</gene>
<feature type="chain" id="PRO_5043967224" description="Lipase domain-containing protein" evidence="5">
    <location>
        <begin position="22"/>
        <end position="348"/>
    </location>
</feature>
<dbReference type="InterPro" id="IPR029058">
    <property type="entry name" value="AB_hydrolase_fold"/>
</dbReference>
<name>A0AAV7X4P3_9NEOP</name>
<evidence type="ECO:0000313" key="7">
    <source>
        <dbReference type="EMBL" id="KAJ1519466.1"/>
    </source>
</evidence>
<keyword evidence="8" id="KW-1185">Reference proteome</keyword>
<evidence type="ECO:0000256" key="3">
    <source>
        <dbReference type="ARBA" id="ARBA00022525"/>
    </source>
</evidence>
<comment type="similarity">
    <text evidence="2 4">Belongs to the AB hydrolase superfamily. Lipase family.</text>
</comment>
<organism evidence="7 8">
    <name type="scientific">Megalurothrips usitatus</name>
    <name type="common">bean blossom thrips</name>
    <dbReference type="NCBI Taxonomy" id="439358"/>
    <lineage>
        <taxon>Eukaryota</taxon>
        <taxon>Metazoa</taxon>
        <taxon>Ecdysozoa</taxon>
        <taxon>Arthropoda</taxon>
        <taxon>Hexapoda</taxon>
        <taxon>Insecta</taxon>
        <taxon>Pterygota</taxon>
        <taxon>Neoptera</taxon>
        <taxon>Paraneoptera</taxon>
        <taxon>Thysanoptera</taxon>
        <taxon>Terebrantia</taxon>
        <taxon>Thripoidea</taxon>
        <taxon>Thripidae</taxon>
        <taxon>Megalurothrips</taxon>
    </lineage>
</organism>
<dbReference type="InterPro" id="IPR000734">
    <property type="entry name" value="TAG_lipase"/>
</dbReference>
<dbReference type="GO" id="GO:0005615">
    <property type="term" value="C:extracellular space"/>
    <property type="evidence" value="ECO:0007669"/>
    <property type="project" value="TreeGrafter"/>
</dbReference>
<dbReference type="GO" id="GO:0017171">
    <property type="term" value="F:serine hydrolase activity"/>
    <property type="evidence" value="ECO:0007669"/>
    <property type="project" value="TreeGrafter"/>
</dbReference>
<evidence type="ECO:0000256" key="4">
    <source>
        <dbReference type="RuleBase" id="RU004262"/>
    </source>
</evidence>
<evidence type="ECO:0000256" key="1">
    <source>
        <dbReference type="ARBA" id="ARBA00004613"/>
    </source>
</evidence>
<accession>A0AAV7X4P3</accession>
<comment type="subcellular location">
    <subcellularLocation>
        <location evidence="1">Secreted</location>
    </subcellularLocation>
</comment>
<dbReference type="PANTHER" id="PTHR11610:SF173">
    <property type="entry name" value="LIPASE DOMAIN-CONTAINING PROTEIN-RELATED"/>
    <property type="match status" value="1"/>
</dbReference>
<dbReference type="CDD" id="cd00707">
    <property type="entry name" value="Pancreat_lipase_like"/>
    <property type="match status" value="1"/>
</dbReference>